<comment type="caution">
    <text evidence="1">The sequence shown here is derived from an EMBL/GenBank/DDBJ whole genome shotgun (WGS) entry which is preliminary data.</text>
</comment>
<gene>
    <name evidence="1" type="ORF">MW7_011340</name>
</gene>
<protein>
    <submittedName>
        <fullName evidence="1">Mechanosensitive ion channel family protein</fullName>
    </submittedName>
</protein>
<reference evidence="1" key="1">
    <citation type="submission" date="2019-05" db="EMBL/GenBank/DDBJ databases">
        <title>Revised genome assembly of Burkholderiaceae (previously Ralstonia) sp. PBA.</title>
        <authorList>
            <person name="Gan H.M."/>
        </authorList>
    </citation>
    <scope>NUCLEOTIDE SEQUENCE</scope>
    <source>
        <strain evidence="1">PBA</strain>
    </source>
</reference>
<evidence type="ECO:0000313" key="1">
    <source>
        <dbReference type="EMBL" id="TMS57749.1"/>
    </source>
</evidence>
<organism evidence="1 2">
    <name type="scientific">Imbroritus primus</name>
    <dbReference type="NCBI Taxonomy" id="3058603"/>
    <lineage>
        <taxon>Bacteria</taxon>
        <taxon>Pseudomonadati</taxon>
        <taxon>Pseudomonadota</taxon>
        <taxon>Betaproteobacteria</taxon>
        <taxon>Burkholderiales</taxon>
        <taxon>Burkholderiaceae</taxon>
        <taxon>Imbroritus</taxon>
    </lineage>
</organism>
<keyword evidence="2" id="KW-1185">Reference proteome</keyword>
<dbReference type="Proteomes" id="UP000004277">
    <property type="component" value="Unassembled WGS sequence"/>
</dbReference>
<accession>A0ACD3SNB4</accession>
<proteinExistence type="predicted"/>
<sequence length="285" mass="31730">MNWWGMDAARWQGIWQVFTETLVRQGLNLVLAVLILLVGWWVAGRARRAAERLFERWGVDVTVRPMMGSIVLWVFRIVTLVLVLSQFGVQTASIIAILGAAGLAIGLALQGTLQNIAAGIMIVILRPFRVGDYIDAEGTAGTVREIGLFMTELTMLDGVCLHVPNNKLWGSPIINYSANPTRRLDIEVGVHQHDDIGGAITALRTLLRDDPRVLDEPAPDVMVMRYAEGAIILNVRCWIATSEFWPVRFEMNRRIKEVVEQAGCSIPLPLRELRVVETARNAAAR</sequence>
<name>A0ACD3SNB4_9BURK</name>
<dbReference type="EMBL" id="AKCV02000020">
    <property type="protein sequence ID" value="TMS57749.1"/>
    <property type="molecule type" value="Genomic_DNA"/>
</dbReference>
<evidence type="ECO:0000313" key="2">
    <source>
        <dbReference type="Proteomes" id="UP000004277"/>
    </source>
</evidence>